<dbReference type="CDD" id="cd03467">
    <property type="entry name" value="Rieske"/>
    <property type="match status" value="1"/>
</dbReference>
<evidence type="ECO:0000256" key="4">
    <source>
        <dbReference type="ARBA" id="ARBA00023014"/>
    </source>
</evidence>
<gene>
    <name evidence="9" type="ORF">IGS68_14200</name>
</gene>
<dbReference type="PANTHER" id="PTHR10134">
    <property type="entry name" value="CYTOCHROME B-C1 COMPLEX SUBUNIT RIESKE, MITOCHONDRIAL"/>
    <property type="match status" value="1"/>
</dbReference>
<keyword evidence="10" id="KW-1185">Reference proteome</keyword>
<evidence type="ECO:0000256" key="1">
    <source>
        <dbReference type="ARBA" id="ARBA00022714"/>
    </source>
</evidence>
<organism evidence="9 10">
    <name type="scientific">Skermanella cutis</name>
    <dbReference type="NCBI Taxonomy" id="2775420"/>
    <lineage>
        <taxon>Bacteria</taxon>
        <taxon>Pseudomonadati</taxon>
        <taxon>Pseudomonadota</taxon>
        <taxon>Alphaproteobacteria</taxon>
        <taxon>Rhodospirillales</taxon>
        <taxon>Azospirillaceae</taxon>
        <taxon>Skermanella</taxon>
    </lineage>
</organism>
<evidence type="ECO:0000259" key="8">
    <source>
        <dbReference type="PROSITE" id="PS51296"/>
    </source>
</evidence>
<protein>
    <submittedName>
        <fullName evidence="9">Rieske (2Fe-2S) protein</fullName>
    </submittedName>
</protein>
<feature type="domain" description="Rieske" evidence="8">
    <location>
        <begin position="119"/>
        <end position="185"/>
    </location>
</feature>
<sequence>MDHQEPEVDTERRTILKAALCAGVALHLAPIGGSTDAMAQGDPRKSRPQPGDRLVFASGDRKGEPIGDKDIQQGRQQVMAYGQDPGSETVRDGSRLNKVMLIRLDPADLDEETRKHAADGIVAFSAVCSHAGCDVSGWHGEEKILECPCHHSKFDPRAGGKVVGGPAPRRLALLPLENGPEGLVVAAAFIGKVGAATSA</sequence>
<dbReference type="InterPro" id="IPR017941">
    <property type="entry name" value="Rieske_2Fe-2S"/>
</dbReference>
<keyword evidence="1" id="KW-0001">2Fe-2S</keyword>
<evidence type="ECO:0000256" key="6">
    <source>
        <dbReference type="ARBA" id="ARBA00034078"/>
    </source>
</evidence>
<evidence type="ECO:0000256" key="2">
    <source>
        <dbReference type="ARBA" id="ARBA00022723"/>
    </source>
</evidence>
<accession>A0ABX7AZI2</accession>
<dbReference type="PRINTS" id="PR00162">
    <property type="entry name" value="RIESKE"/>
</dbReference>
<evidence type="ECO:0000256" key="3">
    <source>
        <dbReference type="ARBA" id="ARBA00023004"/>
    </source>
</evidence>
<dbReference type="InterPro" id="IPR036922">
    <property type="entry name" value="Rieske_2Fe-2S_sf"/>
</dbReference>
<comment type="cofactor">
    <cofactor evidence="6">
        <name>[2Fe-2S] cluster</name>
        <dbReference type="ChEBI" id="CHEBI:190135"/>
    </cofactor>
</comment>
<dbReference type="EMBL" id="CP067420">
    <property type="protein sequence ID" value="QQP87277.1"/>
    <property type="molecule type" value="Genomic_DNA"/>
</dbReference>
<keyword evidence="4" id="KW-0411">Iron-sulfur</keyword>
<dbReference type="Gene3D" id="2.102.10.10">
    <property type="entry name" value="Rieske [2Fe-2S] iron-sulphur domain"/>
    <property type="match status" value="1"/>
</dbReference>
<evidence type="ECO:0000256" key="5">
    <source>
        <dbReference type="ARBA" id="ARBA00023157"/>
    </source>
</evidence>
<evidence type="ECO:0000256" key="7">
    <source>
        <dbReference type="SAM" id="MobiDB-lite"/>
    </source>
</evidence>
<dbReference type="RefSeq" id="WP_201069930.1">
    <property type="nucleotide sequence ID" value="NZ_CP067420.1"/>
</dbReference>
<keyword evidence="2" id="KW-0479">Metal-binding</keyword>
<keyword evidence="5" id="KW-1015">Disulfide bond</keyword>
<dbReference type="SUPFAM" id="SSF50022">
    <property type="entry name" value="ISP domain"/>
    <property type="match status" value="1"/>
</dbReference>
<dbReference type="InterPro" id="IPR006311">
    <property type="entry name" value="TAT_signal"/>
</dbReference>
<feature type="compositionally biased region" description="Basic and acidic residues" evidence="7">
    <location>
        <begin position="59"/>
        <end position="72"/>
    </location>
</feature>
<proteinExistence type="predicted"/>
<name>A0ABX7AZI2_9PROT</name>
<dbReference type="InterPro" id="IPR005805">
    <property type="entry name" value="Rieske_Fe-S_prot_C"/>
</dbReference>
<dbReference type="PROSITE" id="PS51296">
    <property type="entry name" value="RIESKE"/>
    <property type="match status" value="1"/>
</dbReference>
<feature type="region of interest" description="Disordered" evidence="7">
    <location>
        <begin position="33"/>
        <end position="73"/>
    </location>
</feature>
<dbReference type="InterPro" id="IPR014349">
    <property type="entry name" value="Rieske_Fe-S_prot"/>
</dbReference>
<evidence type="ECO:0000313" key="9">
    <source>
        <dbReference type="EMBL" id="QQP87277.1"/>
    </source>
</evidence>
<dbReference type="Proteomes" id="UP000595197">
    <property type="component" value="Chromosome"/>
</dbReference>
<reference evidence="9" key="1">
    <citation type="submission" date="2021-02" db="EMBL/GenBank/DDBJ databases">
        <title>Skermanella TT6 skin isolate.</title>
        <authorList>
            <person name="Lee K."/>
            <person name="Ganzorig M."/>
        </authorList>
    </citation>
    <scope>NUCLEOTIDE SEQUENCE</scope>
    <source>
        <strain evidence="9">TT6</strain>
    </source>
</reference>
<evidence type="ECO:0000313" key="10">
    <source>
        <dbReference type="Proteomes" id="UP000595197"/>
    </source>
</evidence>
<dbReference type="PROSITE" id="PS51318">
    <property type="entry name" value="TAT"/>
    <property type="match status" value="1"/>
</dbReference>
<dbReference type="Pfam" id="PF00355">
    <property type="entry name" value="Rieske"/>
    <property type="match status" value="1"/>
</dbReference>
<keyword evidence="3" id="KW-0408">Iron</keyword>